<evidence type="ECO:0000256" key="2">
    <source>
        <dbReference type="ARBA" id="ARBA00022840"/>
    </source>
</evidence>
<dbReference type="GO" id="GO:0005524">
    <property type="term" value="F:ATP binding"/>
    <property type="evidence" value="ECO:0007669"/>
    <property type="project" value="UniProtKB-KW"/>
</dbReference>
<keyword evidence="7" id="KW-1185">Reference proteome</keyword>
<dbReference type="Ensembl" id="ENSOTST00005057636.2">
    <property type="protein sequence ID" value="ENSOTSP00005052933.2"/>
    <property type="gene ID" value="ENSOTSG00005025396.2"/>
</dbReference>
<dbReference type="Gene3D" id="3.90.550.10">
    <property type="entry name" value="Spore Coat Polysaccharide Biosynthesis Protein SpsA, Chain A"/>
    <property type="match status" value="1"/>
</dbReference>
<dbReference type="SUPFAM" id="SSF54211">
    <property type="entry name" value="Ribosomal protein S5 domain 2-like"/>
    <property type="match status" value="1"/>
</dbReference>
<dbReference type="Gene3D" id="3.30.70.890">
    <property type="entry name" value="GHMP kinase, C-terminal domain"/>
    <property type="match status" value="1"/>
</dbReference>
<dbReference type="Pfam" id="PF00288">
    <property type="entry name" value="GHMP_kinases_N"/>
    <property type="match status" value="1"/>
</dbReference>
<keyword evidence="2" id="KW-0067">ATP-binding</keyword>
<feature type="domain" description="GHMP kinase C-terminal" evidence="5">
    <location>
        <begin position="534"/>
        <end position="612"/>
    </location>
</feature>
<dbReference type="GO" id="GO:0047940">
    <property type="term" value="F:glucuronokinase activity"/>
    <property type="evidence" value="ECO:0007669"/>
    <property type="project" value="TreeGrafter"/>
</dbReference>
<dbReference type="SUPFAM" id="SSF53448">
    <property type="entry name" value="Nucleotide-diphospho-sugar transferases"/>
    <property type="match status" value="1"/>
</dbReference>
<dbReference type="PANTHER" id="PTHR38710:SF1">
    <property type="entry name" value="WITH PUTATIVE URIDYL PYROPHOSPHORYLASE-RELATED"/>
    <property type="match status" value="1"/>
</dbReference>
<dbReference type="InterPro" id="IPR014721">
    <property type="entry name" value="Ribsml_uS5_D2-typ_fold_subgr"/>
</dbReference>
<dbReference type="SUPFAM" id="SSF55060">
    <property type="entry name" value="GHMP Kinase, C-terminal domain"/>
    <property type="match status" value="1"/>
</dbReference>
<evidence type="ECO:0000313" key="7">
    <source>
        <dbReference type="Proteomes" id="UP000694402"/>
    </source>
</evidence>
<dbReference type="Pfam" id="PF00483">
    <property type="entry name" value="NTP_transferase"/>
    <property type="match status" value="1"/>
</dbReference>
<dbReference type="AlphaFoldDB" id="A0A8C8GT02"/>
<dbReference type="Proteomes" id="UP000694402">
    <property type="component" value="Unassembled WGS sequence"/>
</dbReference>
<accession>A0A8C8GT02</accession>
<organism evidence="6 7">
    <name type="scientific">Oncorhynchus tshawytscha</name>
    <name type="common">Chinook salmon</name>
    <name type="synonym">Salmo tshawytscha</name>
    <dbReference type="NCBI Taxonomy" id="74940"/>
    <lineage>
        <taxon>Eukaryota</taxon>
        <taxon>Metazoa</taxon>
        <taxon>Chordata</taxon>
        <taxon>Craniata</taxon>
        <taxon>Vertebrata</taxon>
        <taxon>Euteleostomi</taxon>
        <taxon>Actinopterygii</taxon>
        <taxon>Neopterygii</taxon>
        <taxon>Teleostei</taxon>
        <taxon>Protacanthopterygii</taxon>
        <taxon>Salmoniformes</taxon>
        <taxon>Salmonidae</taxon>
        <taxon>Salmoninae</taxon>
        <taxon>Oncorhynchus</taxon>
    </lineage>
</organism>
<protein>
    <recommendedName>
        <fullName evidence="8">Glucuronokinase 1-like</fullName>
    </recommendedName>
</protein>
<keyword evidence="1" id="KW-0547">Nucleotide-binding</keyword>
<dbReference type="InterPro" id="IPR006204">
    <property type="entry name" value="GHMP_kinase_N_dom"/>
</dbReference>
<evidence type="ECO:0000256" key="1">
    <source>
        <dbReference type="ARBA" id="ARBA00022741"/>
    </source>
</evidence>
<evidence type="ECO:0008006" key="8">
    <source>
        <dbReference type="Google" id="ProtNLM"/>
    </source>
</evidence>
<dbReference type="FunFam" id="3.30.70.890:FF:000030">
    <property type="entry name" value="glucuronokinase 1"/>
    <property type="match status" value="1"/>
</dbReference>
<feature type="domain" description="Nucleotidyl transferase" evidence="4">
    <location>
        <begin position="43"/>
        <end position="219"/>
    </location>
</feature>
<dbReference type="InterPro" id="IPR013750">
    <property type="entry name" value="GHMP_kinase_C_dom"/>
</dbReference>
<reference evidence="6" key="2">
    <citation type="submission" date="2025-09" db="UniProtKB">
        <authorList>
            <consortium name="Ensembl"/>
        </authorList>
    </citation>
    <scope>IDENTIFICATION</scope>
</reference>
<dbReference type="Pfam" id="PF08544">
    <property type="entry name" value="GHMP_kinases_C"/>
    <property type="match status" value="1"/>
</dbReference>
<evidence type="ECO:0000313" key="6">
    <source>
        <dbReference type="Ensembl" id="ENSOTSP00005052933.2"/>
    </source>
</evidence>
<reference evidence="6" key="1">
    <citation type="submission" date="2025-08" db="UniProtKB">
        <authorList>
            <consortium name="Ensembl"/>
        </authorList>
    </citation>
    <scope>IDENTIFICATION</scope>
</reference>
<dbReference type="GeneTree" id="ENSGT00540000072704"/>
<dbReference type="FunFam" id="3.30.230.10:FF:000090">
    <property type="entry name" value="glucuronokinase 1-like isoform X1"/>
    <property type="match status" value="1"/>
</dbReference>
<gene>
    <name evidence="6" type="primary">gkup</name>
</gene>
<dbReference type="InterPro" id="IPR029044">
    <property type="entry name" value="Nucleotide-diphossugar_trans"/>
</dbReference>
<proteinExistence type="predicted"/>
<feature type="domain" description="GHMP kinase N-terminal" evidence="3">
    <location>
        <begin position="379"/>
        <end position="460"/>
    </location>
</feature>
<dbReference type="InterPro" id="IPR020568">
    <property type="entry name" value="Ribosomal_Su5_D2-typ_SF"/>
</dbReference>
<name>A0A8C8GT02_ONCTS</name>
<dbReference type="PANTHER" id="PTHR38710">
    <property type="entry name" value="WITH PUTATIVE URIDYL PYROPHOSPHORYLASE-RELATED"/>
    <property type="match status" value="1"/>
</dbReference>
<dbReference type="InterPro" id="IPR053034">
    <property type="entry name" value="Glucuronokinase-like"/>
</dbReference>
<dbReference type="InterPro" id="IPR005835">
    <property type="entry name" value="NTP_transferase_dom"/>
</dbReference>
<sequence>MVNFTTQAGQCTQKHTLHLNNTKSDLPLNKNDATGLYGQLTGVPKALLPGIGGKKILDFWWETVNTRQLFSEVYLVTNADKYKHYERWATANDFPVENVVNDGSTTLEGRLGAVADLELAIRSRKLQDDIMVIAGDMLCADQNFDIAQVLRFFRSKPGELAIYYELEEGEKSSSRGIVEVCPETHRISRFLEKPQEGVTALRLASVVFYCLRKATLPYLSDFLTLQPQAQDRTFGRFWEWIINEEKLPVFGMKLPTGFQLIGQVGLSDYTKWLAHYSAQQQQCPAKPITCRSYARVGLMGNPSDGFNGKTIAMTISNFWAEVTLMESQALVLLPHPLNDPTEFGSLQDLYCISRKEGYLGGLRLLQATCKKFYQFCSKQGIALTKQNFTLKYDTNIPRQVGLAGSSAIVSATLKCLMKFYNITESDLPKPTRANFILNVETDELFITAGLQDRVVQVYEGLVYMDFSKQLMDEQGYGDYIPMDMSSLPPFWLAYLSDPSDSGRIHSNVRQRWLNGEAEVVDAMKSFAGLTDQARVALQGMDWSRLAQLMDENFALRRSVYTEDCLGPGNLKMVQLARQFGSAAKLPGSGGAVVGLCLDQVRLVEMRRAFQEAGCVFCVIVPYNPSGTIGTNSQD</sequence>
<evidence type="ECO:0000259" key="4">
    <source>
        <dbReference type="Pfam" id="PF00483"/>
    </source>
</evidence>
<dbReference type="InterPro" id="IPR036554">
    <property type="entry name" value="GHMP_kinase_C_sf"/>
</dbReference>
<evidence type="ECO:0000259" key="3">
    <source>
        <dbReference type="Pfam" id="PF00288"/>
    </source>
</evidence>
<dbReference type="Gene3D" id="3.30.230.10">
    <property type="match status" value="1"/>
</dbReference>
<evidence type="ECO:0000259" key="5">
    <source>
        <dbReference type="Pfam" id="PF08544"/>
    </source>
</evidence>